<comment type="caution">
    <text evidence="1">The sequence shown here is derived from an EMBL/GenBank/DDBJ whole genome shotgun (WGS) entry which is preliminary data.</text>
</comment>
<reference evidence="1 2" key="2">
    <citation type="journal article" date="2022" name="Mol. Biol. Evol.">
        <title>Comparative Genomics Reveals Insights into the Divergent Evolution of Astigmatic Mites and Household Pest Adaptations.</title>
        <authorList>
            <person name="Xiong Q."/>
            <person name="Wan A.T."/>
            <person name="Liu X."/>
            <person name="Fung C.S."/>
            <person name="Xiao X."/>
            <person name="Malainual N."/>
            <person name="Hou J."/>
            <person name="Wang L."/>
            <person name="Wang M."/>
            <person name="Yang K.Y."/>
            <person name="Cui Y."/>
            <person name="Leung E.L."/>
            <person name="Nong W."/>
            <person name="Shin S.K."/>
            <person name="Au S.W."/>
            <person name="Jeong K.Y."/>
            <person name="Chew F.T."/>
            <person name="Hui J.H."/>
            <person name="Leung T.F."/>
            <person name="Tungtrongchitr A."/>
            <person name="Zhong N."/>
            <person name="Liu Z."/>
            <person name="Tsui S.K."/>
        </authorList>
    </citation>
    <scope>NUCLEOTIDE SEQUENCE [LARGE SCALE GENOMIC DNA]</scope>
    <source>
        <strain evidence="1">Derp</strain>
    </source>
</reference>
<keyword evidence="2" id="KW-1185">Reference proteome</keyword>
<feature type="non-terminal residue" evidence="1">
    <location>
        <position position="1"/>
    </location>
</feature>
<proteinExistence type="predicted"/>
<dbReference type="Proteomes" id="UP000887458">
    <property type="component" value="Unassembled WGS sequence"/>
</dbReference>
<evidence type="ECO:0000313" key="1">
    <source>
        <dbReference type="EMBL" id="KAH9419857.1"/>
    </source>
</evidence>
<dbReference type="EMBL" id="NJHN03000054">
    <property type="protein sequence ID" value="KAH9419857.1"/>
    <property type="molecule type" value="Genomic_DNA"/>
</dbReference>
<gene>
    <name evidence="1" type="ORF">DERP_001688</name>
</gene>
<feature type="non-terminal residue" evidence="1">
    <location>
        <position position="77"/>
    </location>
</feature>
<protein>
    <submittedName>
        <fullName evidence="1">Uncharacterized protein</fullName>
    </submittedName>
</protein>
<organism evidence="1 2">
    <name type="scientific">Dermatophagoides pteronyssinus</name>
    <name type="common">European house dust mite</name>
    <dbReference type="NCBI Taxonomy" id="6956"/>
    <lineage>
        <taxon>Eukaryota</taxon>
        <taxon>Metazoa</taxon>
        <taxon>Ecdysozoa</taxon>
        <taxon>Arthropoda</taxon>
        <taxon>Chelicerata</taxon>
        <taxon>Arachnida</taxon>
        <taxon>Acari</taxon>
        <taxon>Acariformes</taxon>
        <taxon>Sarcoptiformes</taxon>
        <taxon>Astigmata</taxon>
        <taxon>Psoroptidia</taxon>
        <taxon>Analgoidea</taxon>
        <taxon>Pyroglyphidae</taxon>
        <taxon>Dermatophagoidinae</taxon>
        <taxon>Dermatophagoides</taxon>
    </lineage>
</organism>
<accession>A0ABQ8JB72</accession>
<reference evidence="1 2" key="1">
    <citation type="journal article" date="2018" name="J. Allergy Clin. Immunol.">
        <title>High-quality assembly of Dermatophagoides pteronyssinus genome and transcriptome reveals a wide range of novel allergens.</title>
        <authorList>
            <person name="Liu X.Y."/>
            <person name="Yang K.Y."/>
            <person name="Wang M.Q."/>
            <person name="Kwok J.S."/>
            <person name="Zeng X."/>
            <person name="Yang Z."/>
            <person name="Xiao X.J."/>
            <person name="Lau C.P."/>
            <person name="Li Y."/>
            <person name="Huang Z.M."/>
            <person name="Ba J.G."/>
            <person name="Yim A.K."/>
            <person name="Ouyang C.Y."/>
            <person name="Ngai S.M."/>
            <person name="Chan T.F."/>
            <person name="Leung E.L."/>
            <person name="Liu L."/>
            <person name="Liu Z.G."/>
            <person name="Tsui S.K."/>
        </authorList>
    </citation>
    <scope>NUCLEOTIDE SEQUENCE [LARGE SCALE GENOMIC DNA]</scope>
    <source>
        <strain evidence="1">Derp</strain>
    </source>
</reference>
<evidence type="ECO:0000313" key="2">
    <source>
        <dbReference type="Proteomes" id="UP000887458"/>
    </source>
</evidence>
<name>A0ABQ8JB72_DERPT</name>
<sequence>LQLQYTRFQTLNFYIFFCQPIPCVYKQFVVYSTKNSMKFDERNLKHIFKIDNKQTNETKRRDTYREDSVCYIIQQKR</sequence>